<dbReference type="InterPro" id="IPR036388">
    <property type="entry name" value="WH-like_DNA-bd_sf"/>
</dbReference>
<evidence type="ECO:0000313" key="4">
    <source>
        <dbReference type="Proteomes" id="UP001597304"/>
    </source>
</evidence>
<dbReference type="Gene3D" id="1.10.10.10">
    <property type="entry name" value="Winged helix-like DNA-binding domain superfamily/Winged helix DNA-binding domain"/>
    <property type="match status" value="1"/>
</dbReference>
<dbReference type="Pfam" id="PF13280">
    <property type="entry name" value="WYL"/>
    <property type="match status" value="1"/>
</dbReference>
<dbReference type="Pfam" id="PF08279">
    <property type="entry name" value="HTH_11"/>
    <property type="match status" value="1"/>
</dbReference>
<dbReference type="PANTHER" id="PTHR34580:SF3">
    <property type="entry name" value="PROTEIN PAFB"/>
    <property type="match status" value="1"/>
</dbReference>
<dbReference type="InterPro" id="IPR036390">
    <property type="entry name" value="WH_DNA-bd_sf"/>
</dbReference>
<sequence length="239" mass="26805">MSRAARLLQLLEHLRARRQPVPGAVLAEQAGISLRTLYRDIATLREQGALIEGDPGVGYVLRPGFTLPPLMFSEDELEALVLGARWVASQAADPELARAAQGVMNRIGATLPTALRLGVETSGLFVPRRAHAVPAAPWLPALRQAIRAEHALWLDYRDESGAATRRRVWPFAMAFFDHARLIAAWCELRQGFRHFRADRVVDLADTGARYPERRHALIRRWRAHMHAEHPQLETAADRS</sequence>
<feature type="domain" description="Helix-turn-helix type 11" evidence="1">
    <location>
        <begin position="6"/>
        <end position="59"/>
    </location>
</feature>
<dbReference type="InterPro" id="IPR051534">
    <property type="entry name" value="CBASS_pafABC_assoc_protein"/>
</dbReference>
<protein>
    <submittedName>
        <fullName evidence="3">Helix-turn-helix transcriptional regulator</fullName>
    </submittedName>
</protein>
<gene>
    <name evidence="3" type="ORF">ACFSF0_08195</name>
</gene>
<dbReference type="InterPro" id="IPR026881">
    <property type="entry name" value="WYL_dom"/>
</dbReference>
<feature type="domain" description="WYL" evidence="2">
    <location>
        <begin position="139"/>
        <end position="203"/>
    </location>
</feature>
<reference evidence="4" key="1">
    <citation type="journal article" date="2019" name="Int. J. Syst. Evol. Microbiol.">
        <title>The Global Catalogue of Microorganisms (GCM) 10K type strain sequencing project: providing services to taxonomists for standard genome sequencing and annotation.</title>
        <authorList>
            <consortium name="The Broad Institute Genomics Platform"/>
            <consortium name="The Broad Institute Genome Sequencing Center for Infectious Disease"/>
            <person name="Wu L."/>
            <person name="Ma J."/>
        </authorList>
    </citation>
    <scope>NUCLEOTIDE SEQUENCE [LARGE SCALE GENOMIC DNA]</scope>
    <source>
        <strain evidence="4">LMG 29247</strain>
    </source>
</reference>
<dbReference type="PROSITE" id="PS52050">
    <property type="entry name" value="WYL"/>
    <property type="match status" value="1"/>
</dbReference>
<dbReference type="Proteomes" id="UP001597304">
    <property type="component" value="Unassembled WGS sequence"/>
</dbReference>
<evidence type="ECO:0000259" key="1">
    <source>
        <dbReference type="Pfam" id="PF08279"/>
    </source>
</evidence>
<name>A0ABW4KR92_9BURK</name>
<dbReference type="SUPFAM" id="SSF46785">
    <property type="entry name" value="Winged helix' DNA-binding domain"/>
    <property type="match status" value="1"/>
</dbReference>
<evidence type="ECO:0000313" key="3">
    <source>
        <dbReference type="EMBL" id="MFD1710582.1"/>
    </source>
</evidence>
<organism evidence="3 4">
    <name type="scientific">Ottowia flava</name>
    <dbReference type="NCBI Taxonomy" id="2675430"/>
    <lineage>
        <taxon>Bacteria</taxon>
        <taxon>Pseudomonadati</taxon>
        <taxon>Pseudomonadota</taxon>
        <taxon>Betaproteobacteria</taxon>
        <taxon>Burkholderiales</taxon>
        <taxon>Comamonadaceae</taxon>
        <taxon>Ottowia</taxon>
    </lineage>
</organism>
<accession>A0ABW4KR92</accession>
<dbReference type="EMBL" id="JBHUEJ010000016">
    <property type="protein sequence ID" value="MFD1710582.1"/>
    <property type="molecule type" value="Genomic_DNA"/>
</dbReference>
<evidence type="ECO:0000259" key="2">
    <source>
        <dbReference type="Pfam" id="PF13280"/>
    </source>
</evidence>
<proteinExistence type="predicted"/>
<keyword evidence="4" id="KW-1185">Reference proteome</keyword>
<dbReference type="InterPro" id="IPR013196">
    <property type="entry name" value="HTH_11"/>
</dbReference>
<dbReference type="PANTHER" id="PTHR34580">
    <property type="match status" value="1"/>
</dbReference>
<comment type="caution">
    <text evidence="3">The sequence shown here is derived from an EMBL/GenBank/DDBJ whole genome shotgun (WGS) entry which is preliminary data.</text>
</comment>
<dbReference type="RefSeq" id="WP_147912693.1">
    <property type="nucleotide sequence ID" value="NZ_JBHUEJ010000016.1"/>
</dbReference>